<dbReference type="PROSITE" id="PS51257">
    <property type="entry name" value="PROKAR_LIPOPROTEIN"/>
    <property type="match status" value="1"/>
</dbReference>
<keyword evidence="4" id="KW-1185">Reference proteome</keyword>
<evidence type="ECO:0000313" key="3">
    <source>
        <dbReference type="EMBL" id="MBM7851188.1"/>
    </source>
</evidence>
<name>A0A9W6IRZ3_9HYPH</name>
<protein>
    <recommendedName>
        <fullName evidence="6">DUF3833 domain-containing protein</fullName>
    </recommendedName>
</protein>
<evidence type="ECO:0000256" key="1">
    <source>
        <dbReference type="SAM" id="SignalP"/>
    </source>
</evidence>
<accession>A0A9W6IRZ3</accession>
<dbReference type="EMBL" id="JAFBCY010000002">
    <property type="protein sequence ID" value="MBM7851188.1"/>
    <property type="molecule type" value="Genomic_DNA"/>
</dbReference>
<proteinExistence type="predicted"/>
<evidence type="ECO:0000313" key="2">
    <source>
        <dbReference type="EMBL" id="GLK54245.1"/>
    </source>
</evidence>
<evidence type="ECO:0000313" key="4">
    <source>
        <dbReference type="Proteomes" id="UP000758856"/>
    </source>
</evidence>
<organism evidence="2 5">
    <name type="scientific">Methylopila capsulata</name>
    <dbReference type="NCBI Taxonomy" id="61654"/>
    <lineage>
        <taxon>Bacteria</taxon>
        <taxon>Pseudomonadati</taxon>
        <taxon>Pseudomonadota</taxon>
        <taxon>Alphaproteobacteria</taxon>
        <taxon>Hyphomicrobiales</taxon>
        <taxon>Methylopilaceae</taxon>
        <taxon>Methylopila</taxon>
    </lineage>
</organism>
<reference evidence="3 4" key="2">
    <citation type="submission" date="2021-01" db="EMBL/GenBank/DDBJ databases">
        <title>Genomic Encyclopedia of Type Strains, Phase IV (KMG-IV): sequencing the most valuable type-strain genomes for metagenomic binning, comparative biology and taxonomic classification.</title>
        <authorList>
            <person name="Goeker M."/>
        </authorList>
    </citation>
    <scope>NUCLEOTIDE SEQUENCE [LARGE SCALE GENOMIC DNA]</scope>
    <source>
        <strain evidence="3 4">DSM 6130</strain>
    </source>
</reference>
<dbReference type="RefSeq" id="WP_204949595.1">
    <property type="nucleotide sequence ID" value="NZ_BSFF01000001.1"/>
</dbReference>
<feature type="chain" id="PRO_5040961810" description="DUF3833 domain-containing protein" evidence="1">
    <location>
        <begin position="19"/>
        <end position="179"/>
    </location>
</feature>
<dbReference type="Proteomes" id="UP000758856">
    <property type="component" value="Unassembled WGS sequence"/>
</dbReference>
<dbReference type="InterPro" id="IPR024409">
    <property type="entry name" value="DUF3833"/>
</dbReference>
<dbReference type="AlphaFoldDB" id="A0A9W6IRZ3"/>
<dbReference type="Pfam" id="PF12915">
    <property type="entry name" value="DUF3833"/>
    <property type="match status" value="1"/>
</dbReference>
<dbReference type="EMBL" id="BSFF01000001">
    <property type="protein sequence ID" value="GLK54245.1"/>
    <property type="molecule type" value="Genomic_DNA"/>
</dbReference>
<dbReference type="Proteomes" id="UP001143400">
    <property type="component" value="Unassembled WGS sequence"/>
</dbReference>
<reference evidence="2" key="3">
    <citation type="submission" date="2023-01" db="EMBL/GenBank/DDBJ databases">
        <authorList>
            <person name="Sun Q."/>
            <person name="Evtushenko L."/>
        </authorList>
    </citation>
    <scope>NUCLEOTIDE SEQUENCE</scope>
    <source>
        <strain evidence="2">VKM B-1606</strain>
    </source>
</reference>
<feature type="signal peptide" evidence="1">
    <location>
        <begin position="1"/>
        <end position="18"/>
    </location>
</feature>
<sequence length="179" mass="19057">MRAVLAALALPVALAACAGAPKVVGEDGPGPAFALERTFAGRGTGEGVFRNTLTGSTRPFKVVFNGRRTAQGLDLAEDIAYADGETERHVWRFRRVGPGRYEGRRDDVVGVATGVESGNTLRLSYDVKLKTGGSTAQVHFEDTLVRRGPGVVENKARVSKLGLPIGTVDIVIRMAAPRR</sequence>
<comment type="caution">
    <text evidence="2">The sequence shown here is derived from an EMBL/GenBank/DDBJ whole genome shotgun (WGS) entry which is preliminary data.</text>
</comment>
<gene>
    <name evidence="2" type="ORF">GCM10008170_02640</name>
    <name evidence="3" type="ORF">JOD31_001413</name>
</gene>
<reference evidence="2" key="1">
    <citation type="journal article" date="2014" name="Int. J. Syst. Evol. Microbiol.">
        <title>Complete genome sequence of Corynebacterium casei LMG S-19264T (=DSM 44701T), isolated from a smear-ripened cheese.</title>
        <authorList>
            <consortium name="US DOE Joint Genome Institute (JGI-PGF)"/>
            <person name="Walter F."/>
            <person name="Albersmeier A."/>
            <person name="Kalinowski J."/>
            <person name="Ruckert C."/>
        </authorList>
    </citation>
    <scope>NUCLEOTIDE SEQUENCE</scope>
    <source>
        <strain evidence="2">VKM B-1606</strain>
    </source>
</reference>
<keyword evidence="1" id="KW-0732">Signal</keyword>
<evidence type="ECO:0008006" key="6">
    <source>
        <dbReference type="Google" id="ProtNLM"/>
    </source>
</evidence>
<evidence type="ECO:0000313" key="5">
    <source>
        <dbReference type="Proteomes" id="UP001143400"/>
    </source>
</evidence>